<keyword evidence="10 11" id="KW-0472">Membrane</keyword>
<dbReference type="Gene3D" id="1.10.8.500">
    <property type="entry name" value="HAMP domain in histidine kinase"/>
    <property type="match status" value="1"/>
</dbReference>
<dbReference type="SMART" id="SM00304">
    <property type="entry name" value="HAMP"/>
    <property type="match status" value="1"/>
</dbReference>
<dbReference type="InterPro" id="IPR003661">
    <property type="entry name" value="HisK_dim/P_dom"/>
</dbReference>
<evidence type="ECO:0000256" key="10">
    <source>
        <dbReference type="ARBA" id="ARBA00023136"/>
    </source>
</evidence>
<dbReference type="PANTHER" id="PTHR45436:SF15">
    <property type="entry name" value="SENSOR HISTIDINE KINASE CUSS"/>
    <property type="match status" value="1"/>
</dbReference>
<keyword evidence="6 11" id="KW-0812">Transmembrane</keyword>
<dbReference type="EC" id="2.7.13.3" evidence="3"/>
<dbReference type="PROSITE" id="PS50109">
    <property type="entry name" value="HIS_KIN"/>
    <property type="match status" value="1"/>
</dbReference>
<dbReference type="EMBL" id="FOZL01000001">
    <property type="protein sequence ID" value="SFS11169.1"/>
    <property type="molecule type" value="Genomic_DNA"/>
</dbReference>
<evidence type="ECO:0000256" key="4">
    <source>
        <dbReference type="ARBA" id="ARBA00022553"/>
    </source>
</evidence>
<keyword evidence="9" id="KW-0902">Two-component regulatory system</keyword>
<evidence type="ECO:0000256" key="11">
    <source>
        <dbReference type="SAM" id="Phobius"/>
    </source>
</evidence>
<evidence type="ECO:0000256" key="1">
    <source>
        <dbReference type="ARBA" id="ARBA00000085"/>
    </source>
</evidence>
<name>A0A1I6M643_9BACT</name>
<feature type="domain" description="Histidine kinase" evidence="12">
    <location>
        <begin position="241"/>
        <end position="459"/>
    </location>
</feature>
<dbReference type="InterPro" id="IPR036097">
    <property type="entry name" value="HisK_dim/P_sf"/>
</dbReference>
<keyword evidence="15" id="KW-1185">Reference proteome</keyword>
<dbReference type="Pfam" id="PF00672">
    <property type="entry name" value="HAMP"/>
    <property type="match status" value="1"/>
</dbReference>
<dbReference type="Gene3D" id="1.10.287.130">
    <property type="match status" value="1"/>
</dbReference>
<dbReference type="CDD" id="cd00082">
    <property type="entry name" value="HisKA"/>
    <property type="match status" value="1"/>
</dbReference>
<gene>
    <name evidence="14" type="ORF">SAMN05421771_1920</name>
</gene>
<organism evidence="14 15">
    <name type="scientific">Granulicella pectinivorans</name>
    <dbReference type="NCBI Taxonomy" id="474950"/>
    <lineage>
        <taxon>Bacteria</taxon>
        <taxon>Pseudomonadati</taxon>
        <taxon>Acidobacteriota</taxon>
        <taxon>Terriglobia</taxon>
        <taxon>Terriglobales</taxon>
        <taxon>Acidobacteriaceae</taxon>
        <taxon>Granulicella</taxon>
    </lineage>
</organism>
<dbReference type="SUPFAM" id="SSF55874">
    <property type="entry name" value="ATPase domain of HSP90 chaperone/DNA topoisomerase II/histidine kinase"/>
    <property type="match status" value="1"/>
</dbReference>
<dbReference type="STRING" id="474950.SAMN05421771_1920"/>
<dbReference type="GO" id="GO:0000155">
    <property type="term" value="F:phosphorelay sensor kinase activity"/>
    <property type="evidence" value="ECO:0007669"/>
    <property type="project" value="InterPro"/>
</dbReference>
<evidence type="ECO:0000313" key="15">
    <source>
        <dbReference type="Proteomes" id="UP000199024"/>
    </source>
</evidence>
<dbReference type="Proteomes" id="UP000199024">
    <property type="component" value="Unassembled WGS sequence"/>
</dbReference>
<evidence type="ECO:0000256" key="3">
    <source>
        <dbReference type="ARBA" id="ARBA00012438"/>
    </source>
</evidence>
<dbReference type="Gene3D" id="3.30.565.10">
    <property type="entry name" value="Histidine kinase-like ATPase, C-terminal domain"/>
    <property type="match status" value="1"/>
</dbReference>
<dbReference type="SUPFAM" id="SSF47384">
    <property type="entry name" value="Homodimeric domain of signal transducing histidine kinase"/>
    <property type="match status" value="1"/>
</dbReference>
<dbReference type="PRINTS" id="PR00344">
    <property type="entry name" value="BCTRLSENSOR"/>
</dbReference>
<dbReference type="InterPro" id="IPR003594">
    <property type="entry name" value="HATPase_dom"/>
</dbReference>
<evidence type="ECO:0000259" key="13">
    <source>
        <dbReference type="PROSITE" id="PS50885"/>
    </source>
</evidence>
<evidence type="ECO:0000256" key="2">
    <source>
        <dbReference type="ARBA" id="ARBA00004141"/>
    </source>
</evidence>
<dbReference type="SUPFAM" id="SSF158472">
    <property type="entry name" value="HAMP domain-like"/>
    <property type="match status" value="1"/>
</dbReference>
<keyword evidence="7 14" id="KW-0418">Kinase</keyword>
<evidence type="ECO:0000256" key="8">
    <source>
        <dbReference type="ARBA" id="ARBA00022989"/>
    </source>
</evidence>
<comment type="catalytic activity">
    <reaction evidence="1">
        <text>ATP + protein L-histidine = ADP + protein N-phospho-L-histidine.</text>
        <dbReference type="EC" id="2.7.13.3"/>
    </reaction>
</comment>
<evidence type="ECO:0000256" key="5">
    <source>
        <dbReference type="ARBA" id="ARBA00022679"/>
    </source>
</evidence>
<dbReference type="GO" id="GO:0005886">
    <property type="term" value="C:plasma membrane"/>
    <property type="evidence" value="ECO:0007669"/>
    <property type="project" value="TreeGrafter"/>
</dbReference>
<dbReference type="PROSITE" id="PS50885">
    <property type="entry name" value="HAMP"/>
    <property type="match status" value="1"/>
</dbReference>
<dbReference type="PANTHER" id="PTHR45436">
    <property type="entry name" value="SENSOR HISTIDINE KINASE YKOH"/>
    <property type="match status" value="1"/>
</dbReference>
<dbReference type="InterPro" id="IPR005467">
    <property type="entry name" value="His_kinase_dom"/>
</dbReference>
<dbReference type="InterPro" id="IPR036890">
    <property type="entry name" value="HATPase_C_sf"/>
</dbReference>
<dbReference type="InterPro" id="IPR003660">
    <property type="entry name" value="HAMP_dom"/>
</dbReference>
<dbReference type="InterPro" id="IPR004358">
    <property type="entry name" value="Sig_transdc_His_kin-like_C"/>
</dbReference>
<comment type="subcellular location">
    <subcellularLocation>
        <location evidence="2">Membrane</location>
        <topology evidence="2">Multi-pass membrane protein</topology>
    </subcellularLocation>
</comment>
<dbReference type="OrthoDB" id="9813151at2"/>
<feature type="transmembrane region" description="Helical" evidence="11">
    <location>
        <begin position="6"/>
        <end position="28"/>
    </location>
</feature>
<dbReference type="SMART" id="SM00387">
    <property type="entry name" value="HATPase_c"/>
    <property type="match status" value="1"/>
</dbReference>
<dbReference type="InterPro" id="IPR050428">
    <property type="entry name" value="TCS_sensor_his_kinase"/>
</dbReference>
<dbReference type="Pfam" id="PF00512">
    <property type="entry name" value="HisKA"/>
    <property type="match status" value="1"/>
</dbReference>
<evidence type="ECO:0000256" key="6">
    <source>
        <dbReference type="ARBA" id="ARBA00022692"/>
    </source>
</evidence>
<protein>
    <recommendedName>
        <fullName evidence="3">histidine kinase</fullName>
        <ecNumber evidence="3">2.7.13.3</ecNumber>
    </recommendedName>
</protein>
<dbReference type="SMART" id="SM00388">
    <property type="entry name" value="HisKA"/>
    <property type="match status" value="1"/>
</dbReference>
<keyword evidence="4" id="KW-0597">Phosphoprotein</keyword>
<dbReference type="CDD" id="cd06225">
    <property type="entry name" value="HAMP"/>
    <property type="match status" value="1"/>
</dbReference>
<feature type="domain" description="HAMP" evidence="13">
    <location>
        <begin position="174"/>
        <end position="233"/>
    </location>
</feature>
<evidence type="ECO:0000256" key="7">
    <source>
        <dbReference type="ARBA" id="ARBA00022777"/>
    </source>
</evidence>
<dbReference type="RefSeq" id="WP_089838767.1">
    <property type="nucleotide sequence ID" value="NZ_FOZL01000001.1"/>
</dbReference>
<accession>A0A1I6M643</accession>
<evidence type="ECO:0000256" key="9">
    <source>
        <dbReference type="ARBA" id="ARBA00023012"/>
    </source>
</evidence>
<dbReference type="AlphaFoldDB" id="A0A1I6M643"/>
<evidence type="ECO:0000313" key="14">
    <source>
        <dbReference type="EMBL" id="SFS11169.1"/>
    </source>
</evidence>
<proteinExistence type="predicted"/>
<keyword evidence="5" id="KW-0808">Transferase</keyword>
<dbReference type="Pfam" id="PF02518">
    <property type="entry name" value="HATPase_c"/>
    <property type="match status" value="1"/>
</dbReference>
<reference evidence="14 15" key="1">
    <citation type="submission" date="2016-10" db="EMBL/GenBank/DDBJ databases">
        <authorList>
            <person name="de Groot N.N."/>
        </authorList>
    </citation>
    <scope>NUCLEOTIDE SEQUENCE [LARGE SCALE GENOMIC DNA]</scope>
    <source>
        <strain evidence="14 15">DSM 21001</strain>
    </source>
</reference>
<feature type="transmembrane region" description="Helical" evidence="11">
    <location>
        <begin position="158"/>
        <end position="176"/>
    </location>
</feature>
<keyword evidence="8 11" id="KW-1133">Transmembrane helix</keyword>
<sequence length="459" mass="51099">MRGLFFKIFAIFWLAQSLIFIISTALIVGQHFPTRNIVNDALDSSLHHDAVVAFETYEAAGCAGFSANANRHEPSGAALLDQQGQEVCSTKDAPSIPSLTPHFPGRIDGRFVDGGYVWLVPLTSTKGEHYEYVWFQPPSISKPPPRWRDMLHFAFPQMWVAIGVGGLTTFVLVLLFTRPLVRLRKAARQLAEGDLTARVPEPSKRALRQHSDEFEGLVHDFNHMAERLESQVAAQRLLLRDVSHELRSPLSRLSVALELAREDAPQDRGGHLARIDREAGRLNQLIGQLLTLSSMEAREGTFSFQQLSLNALCEQILPDAEYEAQRRPCSVILEEVSTASIRGNWELLHRAIENVVRNAIRYTKPNSQVTIRVTETQQNALPFVMVEVDDAGPGIPEDQLVHIFRPFYRLDHARSSSTGGFGVGLAITERAVRLHGGIVRAINRPTGGTTIQLLFPAES</sequence>
<evidence type="ECO:0000259" key="12">
    <source>
        <dbReference type="PROSITE" id="PS50109"/>
    </source>
</evidence>